<dbReference type="EMBL" id="MT141335">
    <property type="protein sequence ID" value="QJA58691.1"/>
    <property type="molecule type" value="Genomic_DNA"/>
</dbReference>
<protein>
    <submittedName>
        <fullName evidence="1">Uncharacterized protein</fullName>
    </submittedName>
</protein>
<sequence length="190" mass="20390">MHPGAPHPGAECDCSGFVAWILGLSRQTDHPLYRRVNGGWINTDAMSADILDTAGLLRACEPQPGAVVVYPGPPRRSVGHCGVVVEAVDGQPTRVIHCSSGNYRRYQDAIQVTGPEVFQTQPDTVYGWYVGVDRPEGEPEPITDCEMILDVPVTAAAPPPEPVPTAEGSQATGWPLRVLRAILGFLGRRA</sequence>
<proteinExistence type="predicted"/>
<dbReference type="InterPro" id="IPR038765">
    <property type="entry name" value="Papain-like_cys_pep_sf"/>
</dbReference>
<dbReference type="AlphaFoldDB" id="A0A6M3IN67"/>
<reference evidence="1" key="1">
    <citation type="submission" date="2020-03" db="EMBL/GenBank/DDBJ databases">
        <title>The deep terrestrial virosphere.</title>
        <authorList>
            <person name="Holmfeldt K."/>
            <person name="Nilsson E."/>
            <person name="Simone D."/>
            <person name="Lopez-Fernandez M."/>
            <person name="Wu X."/>
            <person name="de Brujin I."/>
            <person name="Lundin D."/>
            <person name="Andersson A."/>
            <person name="Bertilsson S."/>
            <person name="Dopson M."/>
        </authorList>
    </citation>
    <scope>NUCLEOTIDE SEQUENCE</scope>
    <source>
        <strain evidence="1">MM415B01418</strain>
    </source>
</reference>
<name>A0A6M3IN67_9ZZZZ</name>
<organism evidence="1">
    <name type="scientific">viral metagenome</name>
    <dbReference type="NCBI Taxonomy" id="1070528"/>
    <lineage>
        <taxon>unclassified sequences</taxon>
        <taxon>metagenomes</taxon>
        <taxon>organismal metagenomes</taxon>
    </lineage>
</organism>
<accession>A0A6M3IN67</accession>
<gene>
    <name evidence="1" type="ORF">MM415B01418_0015</name>
</gene>
<dbReference type="Gene3D" id="3.90.1720.10">
    <property type="entry name" value="endopeptidase domain like (from Nostoc punctiforme)"/>
    <property type="match status" value="1"/>
</dbReference>
<dbReference type="SUPFAM" id="SSF54001">
    <property type="entry name" value="Cysteine proteinases"/>
    <property type="match status" value="1"/>
</dbReference>
<evidence type="ECO:0000313" key="1">
    <source>
        <dbReference type="EMBL" id="QJA58691.1"/>
    </source>
</evidence>